<accession>A0ACC1PGC6</accession>
<protein>
    <submittedName>
        <fullName evidence="1">Uncharacterized protein</fullName>
    </submittedName>
</protein>
<keyword evidence="2" id="KW-1185">Reference proteome</keyword>
<comment type="caution">
    <text evidence="1">The sequence shown here is derived from an EMBL/GenBank/DDBJ whole genome shotgun (WGS) entry which is preliminary data.</text>
</comment>
<evidence type="ECO:0000313" key="1">
    <source>
        <dbReference type="EMBL" id="KAJ2991065.1"/>
    </source>
</evidence>
<sequence length="123" mass="13294">MPKRPRRHRTAMSNLGNHAQKRRKVADASDAVSVHSEASSSSSQSERAPQPPSGKHAPRQRQTEDAMARLQERQRRALEIYNSLSSGGEYRSPTNAQRTQADIGPPATGAPSLPPPSAETATS</sequence>
<proteinExistence type="predicted"/>
<name>A0ACC1PGC6_9APHY</name>
<gene>
    <name evidence="1" type="ORF">NUW54_g8295</name>
</gene>
<reference evidence="1" key="1">
    <citation type="submission" date="2022-08" db="EMBL/GenBank/DDBJ databases">
        <title>Genome Sequence of Pycnoporus sanguineus.</title>
        <authorList>
            <person name="Buettner E."/>
        </authorList>
    </citation>
    <scope>NUCLEOTIDE SEQUENCE</scope>
    <source>
        <strain evidence="1">CG-C14</strain>
    </source>
</reference>
<dbReference type="Proteomes" id="UP001144978">
    <property type="component" value="Unassembled WGS sequence"/>
</dbReference>
<dbReference type="EMBL" id="JANSHE010002544">
    <property type="protein sequence ID" value="KAJ2991065.1"/>
    <property type="molecule type" value="Genomic_DNA"/>
</dbReference>
<evidence type="ECO:0000313" key="2">
    <source>
        <dbReference type="Proteomes" id="UP001144978"/>
    </source>
</evidence>
<organism evidence="1 2">
    <name type="scientific">Trametes sanguinea</name>
    <dbReference type="NCBI Taxonomy" id="158606"/>
    <lineage>
        <taxon>Eukaryota</taxon>
        <taxon>Fungi</taxon>
        <taxon>Dikarya</taxon>
        <taxon>Basidiomycota</taxon>
        <taxon>Agaricomycotina</taxon>
        <taxon>Agaricomycetes</taxon>
        <taxon>Polyporales</taxon>
        <taxon>Polyporaceae</taxon>
        <taxon>Trametes</taxon>
    </lineage>
</organism>